<organism evidence="3 4">
    <name type="scientific">Penicillium polonicum</name>
    <dbReference type="NCBI Taxonomy" id="60169"/>
    <lineage>
        <taxon>Eukaryota</taxon>
        <taxon>Fungi</taxon>
        <taxon>Dikarya</taxon>
        <taxon>Ascomycota</taxon>
        <taxon>Pezizomycotina</taxon>
        <taxon>Eurotiomycetes</taxon>
        <taxon>Eurotiomycetidae</taxon>
        <taxon>Eurotiales</taxon>
        <taxon>Aspergillaceae</taxon>
        <taxon>Penicillium</taxon>
    </lineage>
</organism>
<dbReference type="Proteomes" id="UP000191408">
    <property type="component" value="Unassembled WGS sequence"/>
</dbReference>
<comment type="caution">
    <text evidence="3">The sequence shown here is derived from an EMBL/GenBank/DDBJ whole genome shotgun (WGS) entry which is preliminary data.</text>
</comment>
<name>A0A1V6NE60_PENPO</name>
<keyword evidence="1" id="KW-0812">Transmembrane</keyword>
<feature type="transmembrane region" description="Helical" evidence="1">
    <location>
        <begin position="42"/>
        <end position="60"/>
    </location>
</feature>
<keyword evidence="2" id="KW-0732">Signal</keyword>
<feature type="signal peptide" evidence="2">
    <location>
        <begin position="1"/>
        <end position="20"/>
    </location>
</feature>
<dbReference type="EMBL" id="MDYM01000010">
    <property type="protein sequence ID" value="OQD63018.1"/>
    <property type="molecule type" value="Genomic_DNA"/>
</dbReference>
<keyword evidence="1" id="KW-0472">Membrane</keyword>
<protein>
    <submittedName>
        <fullName evidence="3">Uncharacterized protein</fullName>
    </submittedName>
</protein>
<evidence type="ECO:0000256" key="1">
    <source>
        <dbReference type="SAM" id="Phobius"/>
    </source>
</evidence>
<dbReference type="OrthoDB" id="5054768at2759"/>
<gene>
    <name evidence="3" type="ORF">PENPOL_c010G01229</name>
</gene>
<evidence type="ECO:0000313" key="4">
    <source>
        <dbReference type="Proteomes" id="UP000191408"/>
    </source>
</evidence>
<dbReference type="STRING" id="60169.A0A1V6NE60"/>
<keyword evidence="1" id="KW-1133">Transmembrane helix</keyword>
<dbReference type="AlphaFoldDB" id="A0A1V6NE60"/>
<evidence type="ECO:0000256" key="2">
    <source>
        <dbReference type="SAM" id="SignalP"/>
    </source>
</evidence>
<proteinExistence type="predicted"/>
<feature type="chain" id="PRO_5012573777" evidence="2">
    <location>
        <begin position="21"/>
        <end position="406"/>
    </location>
</feature>
<sequence>MSTLVTSLFFVLIKPNLSQATLGSSTSDLSGAIFPNPYIQPYTPTFPLIVFLPLNFLINFRSPKMHYIRGWASRICVFILASTVLAKDDADYNPSSNFRPNNVTGLNQLYTWVGSYYNGTTEIELNPTTGFSSNDTVCPTHRNRTTILKWDSLLAITQRGTYNSGINPANLWLILFPPNHNMSDMPYERDLLRYGTPLMYPIMSSLLTWKHQENATVPDHFNMTTTKNPNSSFTLSGQMHNDISPYDGGGSWNLKVDMIPCNISEQYGNWSMRVPQAEWWDTEDWDEFVLPNMTVDFDAHTSNLTMNGDFSASPYMRSNVSRYLWGDMLSAETIRGPIQVRFSGVLDAYNSDILDVNSTELAWLRTVGFGNNSMNIADSSNAGYSLRSTLWCALVAPLLVGMIVYA</sequence>
<feature type="transmembrane region" description="Helical" evidence="1">
    <location>
        <begin position="384"/>
        <end position="405"/>
    </location>
</feature>
<keyword evidence="4" id="KW-1185">Reference proteome</keyword>
<accession>A0A1V6NE60</accession>
<evidence type="ECO:0000313" key="3">
    <source>
        <dbReference type="EMBL" id="OQD63018.1"/>
    </source>
</evidence>
<reference evidence="4" key="1">
    <citation type="journal article" date="2017" name="Nat. Microbiol.">
        <title>Global analysis of biosynthetic gene clusters reveals vast potential of secondary metabolite production in Penicillium species.</title>
        <authorList>
            <person name="Nielsen J.C."/>
            <person name="Grijseels S."/>
            <person name="Prigent S."/>
            <person name="Ji B."/>
            <person name="Dainat J."/>
            <person name="Nielsen K.F."/>
            <person name="Frisvad J.C."/>
            <person name="Workman M."/>
            <person name="Nielsen J."/>
        </authorList>
    </citation>
    <scope>NUCLEOTIDE SEQUENCE [LARGE SCALE GENOMIC DNA]</scope>
    <source>
        <strain evidence="4">IBT 4502</strain>
    </source>
</reference>